<keyword evidence="1" id="KW-0812">Transmembrane</keyword>
<comment type="caution">
    <text evidence="2">The sequence shown here is derived from an EMBL/GenBank/DDBJ whole genome shotgun (WGS) entry which is preliminary data.</text>
</comment>
<name>A0AAW8NLG1_9GAMM</name>
<evidence type="ECO:0000313" key="4">
    <source>
        <dbReference type="Proteomes" id="UP001259340"/>
    </source>
</evidence>
<gene>
    <name evidence="2" type="ORF">OS133_07855</name>
    <name evidence="3" type="ORF">OS134_07860</name>
</gene>
<feature type="transmembrane region" description="Helical" evidence="1">
    <location>
        <begin position="45"/>
        <end position="62"/>
    </location>
</feature>
<accession>A0AAW8NLG1</accession>
<evidence type="ECO:0000313" key="3">
    <source>
        <dbReference type="EMBL" id="MDW4823965.1"/>
    </source>
</evidence>
<evidence type="ECO:0000256" key="1">
    <source>
        <dbReference type="SAM" id="Phobius"/>
    </source>
</evidence>
<feature type="transmembrane region" description="Helical" evidence="1">
    <location>
        <begin position="74"/>
        <end position="99"/>
    </location>
</feature>
<dbReference type="RefSeq" id="WP_310654521.1">
    <property type="nucleotide sequence ID" value="NZ_JAPMLA010000001.1"/>
</dbReference>
<protein>
    <submittedName>
        <fullName evidence="2">TM2 domain-containing protein</fullName>
    </submittedName>
</protein>
<dbReference type="EMBL" id="JAPMLD010000002">
    <property type="protein sequence ID" value="MDW4823965.1"/>
    <property type="molecule type" value="Genomic_DNA"/>
</dbReference>
<dbReference type="AlphaFoldDB" id="A0AAW8NLG1"/>
<reference evidence="2" key="2">
    <citation type="submission" date="2022-11" db="EMBL/GenBank/DDBJ databases">
        <title>Prophages regulate Shewanella fidelis motility and biofilm formation: implications for gut colonization dynamics in Ciona robusta.</title>
        <authorList>
            <person name="Natarajan O."/>
            <person name="Gibboney S.L."/>
            <person name="Young M.N."/>
            <person name="Lim S.J."/>
            <person name="Pluta N."/>
            <person name="Atkinson C.G.F."/>
            <person name="Leigh B.A."/>
            <person name="Liberti A."/>
            <person name="Kees E."/>
            <person name="Breitbart M."/>
            <person name="Gralnick J."/>
            <person name="Dishaw L.J."/>
        </authorList>
    </citation>
    <scope>NUCLEOTIDE SEQUENCE</scope>
    <source>
        <strain evidence="2">3313</strain>
    </source>
</reference>
<sequence>MQYLQPWDDLEDQEEQLRSRVNALTTEQKKNYYRQQAAQLKDPDTYASLNWLFLGGFHHLYLKKYRLFSIEFSCLIMAIIGLCLGFHYAVYLLIAIAIFELPQLFFSQKIARQYNYQVSSELLKKIMS</sequence>
<evidence type="ECO:0000313" key="2">
    <source>
        <dbReference type="EMBL" id="MDR8523600.1"/>
    </source>
</evidence>
<dbReference type="EMBL" id="JAPMLE010000001">
    <property type="protein sequence ID" value="MDR8523600.1"/>
    <property type="molecule type" value="Genomic_DNA"/>
</dbReference>
<keyword evidence="1" id="KW-1133">Transmembrane helix</keyword>
<dbReference type="Proteomes" id="UP001259340">
    <property type="component" value="Unassembled WGS sequence"/>
</dbReference>
<dbReference type="Proteomes" id="UP001271263">
    <property type="component" value="Unassembled WGS sequence"/>
</dbReference>
<keyword evidence="1" id="KW-0472">Membrane</keyword>
<proteinExistence type="predicted"/>
<evidence type="ECO:0000313" key="5">
    <source>
        <dbReference type="Proteomes" id="UP001271263"/>
    </source>
</evidence>
<reference evidence="3 5" key="1">
    <citation type="journal article" date="2022" name="bioRxiv">
        <title>Prophages regulate Shewanella fidelis 3313 motility and biofilm formation: implications for gut colonization dynamics in Ciona robusta.</title>
        <authorList>
            <person name="Natarajan O."/>
            <person name="Gibboney S.L."/>
            <person name="Young M.N."/>
            <person name="Lim S.J."/>
            <person name="Pluta N."/>
            <person name="Atkinson C.G."/>
            <person name="Leigh B.A."/>
            <person name="Liberti A."/>
            <person name="Kees E.D."/>
            <person name="Breitbart M."/>
            <person name="Gralnick J.A."/>
            <person name="Dishaw L.J."/>
        </authorList>
    </citation>
    <scope>NUCLEOTIDE SEQUENCE [LARGE SCALE GENOMIC DNA]</scope>
    <source>
        <strain evidence="3 5">JG4066</strain>
    </source>
</reference>
<keyword evidence="5" id="KW-1185">Reference proteome</keyword>
<organism evidence="2 4">
    <name type="scientific">Shewanella fidelis</name>
    <dbReference type="NCBI Taxonomy" id="173509"/>
    <lineage>
        <taxon>Bacteria</taxon>
        <taxon>Pseudomonadati</taxon>
        <taxon>Pseudomonadota</taxon>
        <taxon>Gammaproteobacteria</taxon>
        <taxon>Alteromonadales</taxon>
        <taxon>Shewanellaceae</taxon>
        <taxon>Shewanella</taxon>
    </lineage>
</organism>